<dbReference type="OrthoDB" id="41532at2759"/>
<name>A0A067S674_GALM3</name>
<dbReference type="PROSITE" id="PS51186">
    <property type="entry name" value="GNAT"/>
    <property type="match status" value="1"/>
</dbReference>
<dbReference type="CDD" id="cd04301">
    <property type="entry name" value="NAT_SF"/>
    <property type="match status" value="1"/>
</dbReference>
<accession>A0A067S674</accession>
<dbReference type="PANTHER" id="PTHR43420:SF47">
    <property type="entry name" value="N-ACETYLTRANSFERASE DOMAIN-CONTAINING PROTEIN"/>
    <property type="match status" value="1"/>
</dbReference>
<keyword evidence="1" id="KW-0808">Transferase</keyword>
<evidence type="ECO:0000256" key="1">
    <source>
        <dbReference type="ARBA" id="ARBA00022679"/>
    </source>
</evidence>
<keyword evidence="2" id="KW-0012">Acyltransferase</keyword>
<dbReference type="SUPFAM" id="SSF55729">
    <property type="entry name" value="Acyl-CoA N-acyltransferases (Nat)"/>
    <property type="match status" value="1"/>
</dbReference>
<sequence>MALKIWPIFQIPVPASEEHITLYTRIRLRGLSTNPETFGSTYARESAFTREIWTTRLNTTGRTTLAAKLEDDEGHEDWVGTLSILAPEMLSGIPQEPAYPAEIAEAEKVGRADVYMLVGMWVHPDYRGKGIGRQLVERALETVKLIPPKFTSNLDRVEIKEKVVLLEVHAHNDTAKKLYERIGFVKQESGVEADSLDEDTEVWMAFSILE</sequence>
<evidence type="ECO:0000313" key="5">
    <source>
        <dbReference type="Proteomes" id="UP000027222"/>
    </source>
</evidence>
<evidence type="ECO:0000313" key="4">
    <source>
        <dbReference type="EMBL" id="KDR66316.1"/>
    </source>
</evidence>
<dbReference type="Pfam" id="PF13508">
    <property type="entry name" value="Acetyltransf_7"/>
    <property type="match status" value="1"/>
</dbReference>
<proteinExistence type="predicted"/>
<dbReference type="AlphaFoldDB" id="A0A067S674"/>
<dbReference type="Gene3D" id="3.40.630.30">
    <property type="match status" value="1"/>
</dbReference>
<gene>
    <name evidence="4" type="ORF">GALMADRAFT_259590</name>
</gene>
<dbReference type="PANTHER" id="PTHR43420">
    <property type="entry name" value="ACETYLTRANSFERASE"/>
    <property type="match status" value="1"/>
</dbReference>
<dbReference type="Proteomes" id="UP000027222">
    <property type="component" value="Unassembled WGS sequence"/>
</dbReference>
<organism evidence="4 5">
    <name type="scientific">Galerina marginata (strain CBS 339.88)</name>
    <dbReference type="NCBI Taxonomy" id="685588"/>
    <lineage>
        <taxon>Eukaryota</taxon>
        <taxon>Fungi</taxon>
        <taxon>Dikarya</taxon>
        <taxon>Basidiomycota</taxon>
        <taxon>Agaricomycotina</taxon>
        <taxon>Agaricomycetes</taxon>
        <taxon>Agaricomycetidae</taxon>
        <taxon>Agaricales</taxon>
        <taxon>Agaricineae</taxon>
        <taxon>Strophariaceae</taxon>
        <taxon>Galerina</taxon>
    </lineage>
</organism>
<dbReference type="HOGENOM" id="CLU_013985_6_2_1"/>
<keyword evidence="5" id="KW-1185">Reference proteome</keyword>
<evidence type="ECO:0000259" key="3">
    <source>
        <dbReference type="PROSITE" id="PS51186"/>
    </source>
</evidence>
<protein>
    <recommendedName>
        <fullName evidence="3">N-acetyltransferase domain-containing protein</fullName>
    </recommendedName>
</protein>
<feature type="domain" description="N-acetyltransferase" evidence="3">
    <location>
        <begin position="26"/>
        <end position="209"/>
    </location>
</feature>
<dbReference type="InterPro" id="IPR000182">
    <property type="entry name" value="GNAT_dom"/>
</dbReference>
<evidence type="ECO:0000256" key="2">
    <source>
        <dbReference type="ARBA" id="ARBA00023315"/>
    </source>
</evidence>
<dbReference type="InterPro" id="IPR050680">
    <property type="entry name" value="YpeA/RimI_acetyltransf"/>
</dbReference>
<dbReference type="EMBL" id="KL142425">
    <property type="protein sequence ID" value="KDR66316.1"/>
    <property type="molecule type" value="Genomic_DNA"/>
</dbReference>
<reference evidence="5" key="1">
    <citation type="journal article" date="2014" name="Proc. Natl. Acad. Sci. U.S.A.">
        <title>Extensive sampling of basidiomycete genomes demonstrates inadequacy of the white-rot/brown-rot paradigm for wood decay fungi.</title>
        <authorList>
            <person name="Riley R."/>
            <person name="Salamov A.A."/>
            <person name="Brown D.W."/>
            <person name="Nagy L.G."/>
            <person name="Floudas D."/>
            <person name="Held B.W."/>
            <person name="Levasseur A."/>
            <person name="Lombard V."/>
            <person name="Morin E."/>
            <person name="Otillar R."/>
            <person name="Lindquist E.A."/>
            <person name="Sun H."/>
            <person name="LaButti K.M."/>
            <person name="Schmutz J."/>
            <person name="Jabbour D."/>
            <person name="Luo H."/>
            <person name="Baker S.E."/>
            <person name="Pisabarro A.G."/>
            <person name="Walton J.D."/>
            <person name="Blanchette R.A."/>
            <person name="Henrissat B."/>
            <person name="Martin F."/>
            <person name="Cullen D."/>
            <person name="Hibbett D.S."/>
            <person name="Grigoriev I.V."/>
        </authorList>
    </citation>
    <scope>NUCLEOTIDE SEQUENCE [LARGE SCALE GENOMIC DNA]</scope>
    <source>
        <strain evidence="5">CBS 339.88</strain>
    </source>
</reference>
<dbReference type="InterPro" id="IPR016181">
    <property type="entry name" value="Acyl_CoA_acyltransferase"/>
</dbReference>
<dbReference type="GO" id="GO:0016747">
    <property type="term" value="F:acyltransferase activity, transferring groups other than amino-acyl groups"/>
    <property type="evidence" value="ECO:0007669"/>
    <property type="project" value="InterPro"/>
</dbReference>